<proteinExistence type="predicted"/>
<name>A0A1A8WP47_PLAOA</name>
<evidence type="ECO:0000313" key="10">
    <source>
        <dbReference type="Proteomes" id="UP000078546"/>
    </source>
</evidence>
<dbReference type="EMBL" id="FLQU01000397">
    <property type="protein sequence ID" value="SBS85164.1"/>
    <property type="molecule type" value="Genomic_DNA"/>
</dbReference>
<feature type="domain" description="DAMP1 SANT/Myb-like" evidence="7">
    <location>
        <begin position="99"/>
        <end position="177"/>
    </location>
</feature>
<evidence type="ECO:0000256" key="3">
    <source>
        <dbReference type="ARBA" id="ARBA00023015"/>
    </source>
</evidence>
<reference evidence="10 11" key="2">
    <citation type="submission" date="2016-05" db="EMBL/GenBank/DDBJ databases">
        <authorList>
            <person name="Naeem Raeece"/>
        </authorList>
    </citation>
    <scope>NUCLEOTIDE SEQUENCE [LARGE SCALE GENOMIC DNA]</scope>
</reference>
<evidence type="ECO:0000256" key="2">
    <source>
        <dbReference type="ARBA" id="ARBA00022853"/>
    </source>
</evidence>
<dbReference type="GO" id="GO:0000122">
    <property type="term" value="P:negative regulation of transcription by RNA polymerase II"/>
    <property type="evidence" value="ECO:0007669"/>
    <property type="project" value="TreeGrafter"/>
</dbReference>
<gene>
    <name evidence="9" type="ORF">POVCU1_027350</name>
    <name evidence="8" type="ORF">POVCU2_0030060</name>
</gene>
<evidence type="ECO:0000313" key="9">
    <source>
        <dbReference type="EMBL" id="SBS94050.1"/>
    </source>
</evidence>
<evidence type="ECO:0000256" key="5">
    <source>
        <dbReference type="ARBA" id="ARBA00023242"/>
    </source>
</evidence>
<feature type="coiled-coil region" evidence="6">
    <location>
        <begin position="358"/>
        <end position="392"/>
    </location>
</feature>
<dbReference type="GO" id="GO:0006281">
    <property type="term" value="P:DNA repair"/>
    <property type="evidence" value="ECO:0007669"/>
    <property type="project" value="InterPro"/>
</dbReference>
<accession>A0A1A8WP47</accession>
<dbReference type="Gene3D" id="1.10.10.60">
    <property type="entry name" value="Homeodomain-like"/>
    <property type="match status" value="1"/>
</dbReference>
<keyword evidence="6" id="KW-0175">Coiled coil</keyword>
<dbReference type="AlphaFoldDB" id="A0A1A8WP47"/>
<dbReference type="PANTHER" id="PTHR12855:SF10">
    <property type="entry name" value="DNA METHYLTRANSFERASE 1-ASSOCIATED PROTEIN 1"/>
    <property type="match status" value="1"/>
</dbReference>
<organism evidence="9 10">
    <name type="scientific">Plasmodium ovale curtisi</name>
    <dbReference type="NCBI Taxonomy" id="864141"/>
    <lineage>
        <taxon>Eukaryota</taxon>
        <taxon>Sar</taxon>
        <taxon>Alveolata</taxon>
        <taxon>Apicomplexa</taxon>
        <taxon>Aconoidasida</taxon>
        <taxon>Haemosporida</taxon>
        <taxon>Plasmodiidae</taxon>
        <taxon>Plasmodium</taxon>
        <taxon>Plasmodium (Plasmodium)</taxon>
    </lineage>
</organism>
<dbReference type="InterPro" id="IPR032563">
    <property type="entry name" value="DAMP1_SANT-like"/>
</dbReference>
<dbReference type="EMBL" id="FLQV01000502">
    <property type="protein sequence ID" value="SBS94050.1"/>
    <property type="molecule type" value="Genomic_DNA"/>
</dbReference>
<dbReference type="GO" id="GO:0035267">
    <property type="term" value="C:NuA4 histone acetyltransferase complex"/>
    <property type="evidence" value="ECO:0007669"/>
    <property type="project" value="InterPro"/>
</dbReference>
<evidence type="ECO:0000313" key="11">
    <source>
        <dbReference type="Proteomes" id="UP000078560"/>
    </source>
</evidence>
<sequence length="396" mass="48092">MSHIYDMLGINIDKIKNKKKQKEKKSKKELSFLKENDNLFSLPTSSKTINFNNKNVSLWRLVKFRNKCRYDDLILKKWKKIGYKNDKNVFNESVIEDDYSFEKFNKKMNIVKYNDDFYNKEIRNMNLNWSKEETDYLFNLCEKYECHFIIIYDVYDTKYTRTIEEIKDRFYTVSKKVIEDVYDQKIKLEESKKIKNNNDVLKLKEGKAKHPLIKFTYNMEADIERKNLIHKTYTISKKDIMLEEMTMENIKKFENKIKHEMKKASDMKKLKKKFELTSDEIVPIHKLPEDDKDEKNIYSARYFFQKLKIDISYFDKLDTYLKDNNIEKPTIYTENICFLYGYNCSAMRMVLRTDVAILLNLRKKIEKLKLEREFWKNQLINLEEECLKKKKQIVIS</sequence>
<dbReference type="GO" id="GO:0000812">
    <property type="term" value="C:Swr1 complex"/>
    <property type="evidence" value="ECO:0007669"/>
    <property type="project" value="TreeGrafter"/>
</dbReference>
<evidence type="ECO:0000256" key="6">
    <source>
        <dbReference type="SAM" id="Coils"/>
    </source>
</evidence>
<dbReference type="GO" id="GO:0003714">
    <property type="term" value="F:transcription corepressor activity"/>
    <property type="evidence" value="ECO:0007669"/>
    <property type="project" value="TreeGrafter"/>
</dbReference>
<evidence type="ECO:0000259" key="7">
    <source>
        <dbReference type="Pfam" id="PF16282"/>
    </source>
</evidence>
<dbReference type="PANTHER" id="PTHR12855">
    <property type="entry name" value="DNA METHYLTRANSFERASE 1-ASSOCIATED PROTEIN 1 FAMILY MEMBER"/>
    <property type="match status" value="1"/>
</dbReference>
<reference evidence="9" key="1">
    <citation type="submission" date="2016-05" db="EMBL/GenBank/DDBJ databases">
        <authorList>
            <person name="Lavstsen T."/>
            <person name="Jespersen J.S."/>
        </authorList>
    </citation>
    <scope>NUCLEOTIDE SEQUENCE [LARGE SCALE GENOMIC DNA]</scope>
</reference>
<protein>
    <recommendedName>
        <fullName evidence="7">dAMP1 SANT/Myb-like domain-containing protein</fullName>
    </recommendedName>
</protein>
<comment type="subcellular location">
    <subcellularLocation>
        <location evidence="1">Nucleus</location>
    </subcellularLocation>
</comment>
<keyword evidence="3" id="KW-0805">Transcription regulation</keyword>
<dbReference type="Proteomes" id="UP000078546">
    <property type="component" value="Unassembled WGS sequence"/>
</dbReference>
<evidence type="ECO:0000313" key="8">
    <source>
        <dbReference type="EMBL" id="SBS85164.1"/>
    </source>
</evidence>
<keyword evidence="2" id="KW-0156">Chromatin regulator</keyword>
<keyword evidence="5" id="KW-0539">Nucleus</keyword>
<feature type="coiled-coil region" evidence="6">
    <location>
        <begin position="5"/>
        <end position="36"/>
    </location>
</feature>
<dbReference type="InterPro" id="IPR027109">
    <property type="entry name" value="Swc4/Dmap1"/>
</dbReference>
<evidence type="ECO:0000256" key="1">
    <source>
        <dbReference type="ARBA" id="ARBA00004123"/>
    </source>
</evidence>
<dbReference type="Proteomes" id="UP000078560">
    <property type="component" value="Unassembled WGS sequence"/>
</dbReference>
<dbReference type="GO" id="GO:0006338">
    <property type="term" value="P:chromatin remodeling"/>
    <property type="evidence" value="ECO:0007669"/>
    <property type="project" value="InterPro"/>
</dbReference>
<keyword evidence="4" id="KW-0804">Transcription</keyword>
<evidence type="ECO:0000256" key="4">
    <source>
        <dbReference type="ARBA" id="ARBA00023163"/>
    </source>
</evidence>
<dbReference type="Pfam" id="PF16282">
    <property type="entry name" value="SANT_DAMP1_like"/>
    <property type="match status" value="1"/>
</dbReference>